<dbReference type="PANTHER" id="PTHR30055">
    <property type="entry name" value="HTH-TYPE TRANSCRIPTIONAL REGULATOR RUTR"/>
    <property type="match status" value="1"/>
</dbReference>
<evidence type="ECO:0000256" key="2">
    <source>
        <dbReference type="ARBA" id="ARBA00023125"/>
    </source>
</evidence>
<dbReference type="InterPro" id="IPR050109">
    <property type="entry name" value="HTH-type_TetR-like_transc_reg"/>
</dbReference>
<organism evidence="6 7">
    <name type="scientific">Pseudonocardia endophytica</name>
    <dbReference type="NCBI Taxonomy" id="401976"/>
    <lineage>
        <taxon>Bacteria</taxon>
        <taxon>Bacillati</taxon>
        <taxon>Actinomycetota</taxon>
        <taxon>Actinomycetes</taxon>
        <taxon>Pseudonocardiales</taxon>
        <taxon>Pseudonocardiaceae</taxon>
        <taxon>Pseudonocardia</taxon>
    </lineage>
</organism>
<protein>
    <submittedName>
        <fullName evidence="6">TetR family transcriptional regulator</fullName>
    </submittedName>
</protein>
<dbReference type="InterPro" id="IPR025996">
    <property type="entry name" value="MT1864/Rv1816-like_C"/>
</dbReference>
<feature type="DNA-binding region" description="H-T-H motif" evidence="4">
    <location>
        <begin position="55"/>
        <end position="74"/>
    </location>
</feature>
<dbReference type="RefSeq" id="WP_132422761.1">
    <property type="nucleotide sequence ID" value="NZ_SMFZ01000001.1"/>
</dbReference>
<dbReference type="Pfam" id="PF00440">
    <property type="entry name" value="TetR_N"/>
    <property type="match status" value="1"/>
</dbReference>
<dbReference type="EMBL" id="SMFZ01000001">
    <property type="protein sequence ID" value="TCK26075.1"/>
    <property type="molecule type" value="Genomic_DNA"/>
</dbReference>
<evidence type="ECO:0000259" key="5">
    <source>
        <dbReference type="PROSITE" id="PS50977"/>
    </source>
</evidence>
<dbReference type="InterPro" id="IPR009057">
    <property type="entry name" value="Homeodomain-like_sf"/>
</dbReference>
<comment type="caution">
    <text evidence="6">The sequence shown here is derived from an EMBL/GenBank/DDBJ whole genome shotgun (WGS) entry which is preliminary data.</text>
</comment>
<evidence type="ECO:0000256" key="1">
    <source>
        <dbReference type="ARBA" id="ARBA00023015"/>
    </source>
</evidence>
<dbReference type="GO" id="GO:0003700">
    <property type="term" value="F:DNA-binding transcription factor activity"/>
    <property type="evidence" value="ECO:0007669"/>
    <property type="project" value="TreeGrafter"/>
</dbReference>
<sequence>MSNNVVIANKVGNAYPSRHRISDVTERPYHHGQLRSALLTAAEHSLREHGAGQLSLRELARDVGVSHAAPRRHFPDRQALLDALAEAGFDRLGAELRAALDGAGTAFVPRLRATVTAYIRFAVEDAALLGLMFASKHRPGADCVVEAAAPAFALMYDLITEGQAAGALAAGDPERVGIVLFATMQGIAAVINGNLVEPSLLDDLVETAVTQFVRGAGPTG</sequence>
<dbReference type="Gene3D" id="1.10.357.10">
    <property type="entry name" value="Tetracycline Repressor, domain 2"/>
    <property type="match status" value="1"/>
</dbReference>
<dbReference type="InterPro" id="IPR036271">
    <property type="entry name" value="Tet_transcr_reg_TetR-rel_C_sf"/>
</dbReference>
<dbReference type="Proteomes" id="UP000295560">
    <property type="component" value="Unassembled WGS sequence"/>
</dbReference>
<dbReference type="OrthoDB" id="3173376at2"/>
<reference evidence="6 7" key="1">
    <citation type="submission" date="2019-03" db="EMBL/GenBank/DDBJ databases">
        <title>Sequencing the genomes of 1000 actinobacteria strains.</title>
        <authorList>
            <person name="Klenk H.-P."/>
        </authorList>
    </citation>
    <scope>NUCLEOTIDE SEQUENCE [LARGE SCALE GENOMIC DNA]</scope>
    <source>
        <strain evidence="6 7">DSM 44969</strain>
    </source>
</reference>
<dbReference type="PROSITE" id="PS50977">
    <property type="entry name" value="HTH_TETR_2"/>
    <property type="match status" value="1"/>
</dbReference>
<keyword evidence="2 4" id="KW-0238">DNA-binding</keyword>
<evidence type="ECO:0000313" key="7">
    <source>
        <dbReference type="Proteomes" id="UP000295560"/>
    </source>
</evidence>
<accession>A0A4R1HY62</accession>
<keyword evidence="7" id="KW-1185">Reference proteome</keyword>
<dbReference type="GO" id="GO:0000976">
    <property type="term" value="F:transcription cis-regulatory region binding"/>
    <property type="evidence" value="ECO:0007669"/>
    <property type="project" value="TreeGrafter"/>
</dbReference>
<dbReference type="AlphaFoldDB" id="A0A4R1HY62"/>
<dbReference type="Pfam" id="PF13305">
    <property type="entry name" value="TetR_C_33"/>
    <property type="match status" value="1"/>
</dbReference>
<keyword evidence="1" id="KW-0805">Transcription regulation</keyword>
<feature type="domain" description="HTH tetR-type" evidence="5">
    <location>
        <begin position="32"/>
        <end position="92"/>
    </location>
</feature>
<dbReference type="PANTHER" id="PTHR30055:SF220">
    <property type="entry name" value="TETR-FAMILY REGULATORY PROTEIN"/>
    <property type="match status" value="1"/>
</dbReference>
<proteinExistence type="predicted"/>
<dbReference type="SUPFAM" id="SSF48498">
    <property type="entry name" value="Tetracyclin repressor-like, C-terminal domain"/>
    <property type="match status" value="1"/>
</dbReference>
<gene>
    <name evidence="6" type="ORF">EV378_1903</name>
</gene>
<evidence type="ECO:0000256" key="4">
    <source>
        <dbReference type="PROSITE-ProRule" id="PRU00335"/>
    </source>
</evidence>
<dbReference type="InterPro" id="IPR001647">
    <property type="entry name" value="HTH_TetR"/>
</dbReference>
<keyword evidence="3" id="KW-0804">Transcription</keyword>
<evidence type="ECO:0000256" key="3">
    <source>
        <dbReference type="ARBA" id="ARBA00023163"/>
    </source>
</evidence>
<evidence type="ECO:0000313" key="6">
    <source>
        <dbReference type="EMBL" id="TCK26075.1"/>
    </source>
</evidence>
<name>A0A4R1HY62_PSEEN</name>
<dbReference type="SUPFAM" id="SSF46689">
    <property type="entry name" value="Homeodomain-like"/>
    <property type="match status" value="1"/>
</dbReference>